<dbReference type="PANTHER" id="PTHR21561:SF12">
    <property type="entry name" value="INO80 COMPLEX SUBUNIT B"/>
    <property type="match status" value="1"/>
</dbReference>
<comment type="caution">
    <text evidence="3">The sequence shown here is derived from an EMBL/GenBank/DDBJ whole genome shotgun (WGS) entry which is preliminary data.</text>
</comment>
<dbReference type="GO" id="GO:0006338">
    <property type="term" value="P:chromatin remodeling"/>
    <property type="evidence" value="ECO:0007669"/>
    <property type="project" value="InterPro"/>
</dbReference>
<dbReference type="AlphaFoldDB" id="A0AAW0YVG7"/>
<dbReference type="GO" id="GO:0031011">
    <property type="term" value="C:Ino80 complex"/>
    <property type="evidence" value="ECO:0007669"/>
    <property type="project" value="InterPro"/>
</dbReference>
<feature type="region of interest" description="Disordered" evidence="1">
    <location>
        <begin position="1"/>
        <end position="142"/>
    </location>
</feature>
<feature type="compositionally biased region" description="Pro residues" evidence="1">
    <location>
        <begin position="28"/>
        <end position="39"/>
    </location>
</feature>
<dbReference type="GeneID" id="92182466"/>
<accession>A0AAW0YVG7</accession>
<sequence>MAPKATPAIPSATRRAKRVIESASPSPSASPTPSPPPPTRTRGVKRPAPPPESESEEFEDEDVEGEDEDVEDAEGEDEEEEEEEELGAGEEEDGMESQEGNDVGPSRVSSMPPSEDVEMQDDSPSPSPSPSVVTTTTAPTSALKIKFKVNPAIAASNTAASVSASSSGGRPSRATAKKGAKKSKKIAEEALEDSDDELLLRDDDEAAEDDGMSSRRSVSPSKLTARQRAKGNKDLQETLLQLPNELTGKKQLVLTEAEKQERREETARRRKRQSEQKLQDEQDQTINRLLRAQTSKSRSKLDNPSPALDSGGPSSHPSPTRRVPATPGSMIRWVSTVSNDGDVVIRVAAPKEKDEWLGLDSGEKVEKEEEEDVVEMEKKPDMGICNVIGCGEKRKYRSVMQFEMGGCCLDHLKSVESGL</sequence>
<feature type="domain" description="INO80 complex subunit B-like conserved region" evidence="2">
    <location>
        <begin position="258"/>
        <end position="353"/>
    </location>
</feature>
<reference evidence="3 4" key="1">
    <citation type="journal article" date="2024" name="bioRxiv">
        <title>Comparative genomics of Cryptococcus and Kwoniella reveals pathogenesis evolution and contrasting karyotype dynamics via intercentromeric recombination or chromosome fusion.</title>
        <authorList>
            <person name="Coelho M.A."/>
            <person name="David-Palma M."/>
            <person name="Shea T."/>
            <person name="Bowers K."/>
            <person name="McGinley-Smith S."/>
            <person name="Mohammad A.W."/>
            <person name="Gnirke A."/>
            <person name="Yurkov A.M."/>
            <person name="Nowrousian M."/>
            <person name="Sun S."/>
            <person name="Cuomo C.A."/>
            <person name="Heitman J."/>
        </authorList>
    </citation>
    <scope>NUCLEOTIDE SEQUENCE [LARGE SCALE GENOMIC DNA]</scope>
    <source>
        <strain evidence="3 4">CBS 13917</strain>
    </source>
</reference>
<dbReference type="Pfam" id="PF04795">
    <property type="entry name" value="PAPA-1"/>
    <property type="match status" value="1"/>
</dbReference>
<dbReference type="EMBL" id="JBCAWK010000010">
    <property type="protein sequence ID" value="KAK8847351.1"/>
    <property type="molecule type" value="Genomic_DNA"/>
</dbReference>
<dbReference type="SMART" id="SM01406">
    <property type="entry name" value="PAPA-1"/>
    <property type="match status" value="1"/>
</dbReference>
<evidence type="ECO:0000259" key="2">
    <source>
        <dbReference type="SMART" id="SM01406"/>
    </source>
</evidence>
<feature type="compositionally biased region" description="Low complexity" evidence="1">
    <location>
        <begin position="156"/>
        <end position="174"/>
    </location>
</feature>
<feature type="compositionally biased region" description="Low complexity" evidence="1">
    <location>
        <begin position="130"/>
        <end position="142"/>
    </location>
</feature>
<evidence type="ECO:0000313" key="4">
    <source>
        <dbReference type="Proteomes" id="UP001388673"/>
    </source>
</evidence>
<dbReference type="KEGG" id="kne:92182466"/>
<dbReference type="PANTHER" id="PTHR21561">
    <property type="entry name" value="INO80 COMPLEX SUBUNIT B"/>
    <property type="match status" value="1"/>
</dbReference>
<organism evidence="3 4">
    <name type="scientific">Kwoniella newhampshirensis</name>
    <dbReference type="NCBI Taxonomy" id="1651941"/>
    <lineage>
        <taxon>Eukaryota</taxon>
        <taxon>Fungi</taxon>
        <taxon>Dikarya</taxon>
        <taxon>Basidiomycota</taxon>
        <taxon>Agaricomycotina</taxon>
        <taxon>Tremellomycetes</taxon>
        <taxon>Tremellales</taxon>
        <taxon>Cryptococcaceae</taxon>
        <taxon>Kwoniella</taxon>
    </lineage>
</organism>
<dbReference type="Proteomes" id="UP001388673">
    <property type="component" value="Unassembled WGS sequence"/>
</dbReference>
<dbReference type="RefSeq" id="XP_066800869.1">
    <property type="nucleotide sequence ID" value="XM_066948301.1"/>
</dbReference>
<name>A0AAW0YVG7_9TREE</name>
<protein>
    <recommendedName>
        <fullName evidence="2">INO80 complex subunit B-like conserved region domain-containing protein</fullName>
    </recommendedName>
</protein>
<gene>
    <name evidence="3" type="ORF">IAR55_005208</name>
</gene>
<feature type="compositionally biased region" description="Basic and acidic residues" evidence="1">
    <location>
        <begin position="256"/>
        <end position="280"/>
    </location>
</feature>
<feature type="compositionally biased region" description="Acidic residues" evidence="1">
    <location>
        <begin position="53"/>
        <end position="96"/>
    </location>
</feature>
<dbReference type="InterPro" id="IPR029523">
    <property type="entry name" value="INO80B/Ies2"/>
</dbReference>
<feature type="region of interest" description="Disordered" evidence="1">
    <location>
        <begin position="156"/>
        <end position="327"/>
    </location>
</feature>
<keyword evidence="4" id="KW-1185">Reference proteome</keyword>
<evidence type="ECO:0000256" key="1">
    <source>
        <dbReference type="SAM" id="MobiDB-lite"/>
    </source>
</evidence>
<feature type="compositionally biased region" description="Basic residues" evidence="1">
    <location>
        <begin position="175"/>
        <end position="184"/>
    </location>
</feature>
<evidence type="ECO:0000313" key="3">
    <source>
        <dbReference type="EMBL" id="KAK8847351.1"/>
    </source>
</evidence>
<dbReference type="InterPro" id="IPR006880">
    <property type="entry name" value="INO80B_C"/>
</dbReference>
<feature type="compositionally biased region" description="Polar residues" evidence="1">
    <location>
        <begin position="214"/>
        <end position="224"/>
    </location>
</feature>
<feature type="compositionally biased region" description="Acidic residues" evidence="1">
    <location>
        <begin position="189"/>
        <end position="211"/>
    </location>
</feature>
<feature type="compositionally biased region" description="Polar residues" evidence="1">
    <location>
        <begin position="284"/>
        <end position="296"/>
    </location>
</feature>
<proteinExistence type="predicted"/>